<accession>A0AAD7JTD4</accession>
<evidence type="ECO:0000313" key="2">
    <source>
        <dbReference type="Proteomes" id="UP001215598"/>
    </source>
</evidence>
<evidence type="ECO:0000313" key="1">
    <source>
        <dbReference type="EMBL" id="KAJ7769903.1"/>
    </source>
</evidence>
<evidence type="ECO:0008006" key="3">
    <source>
        <dbReference type="Google" id="ProtNLM"/>
    </source>
</evidence>
<comment type="caution">
    <text evidence="1">The sequence shown here is derived from an EMBL/GenBank/DDBJ whole genome shotgun (WGS) entry which is preliminary data.</text>
</comment>
<organism evidence="1 2">
    <name type="scientific">Mycena metata</name>
    <dbReference type="NCBI Taxonomy" id="1033252"/>
    <lineage>
        <taxon>Eukaryota</taxon>
        <taxon>Fungi</taxon>
        <taxon>Dikarya</taxon>
        <taxon>Basidiomycota</taxon>
        <taxon>Agaricomycotina</taxon>
        <taxon>Agaricomycetes</taxon>
        <taxon>Agaricomycetidae</taxon>
        <taxon>Agaricales</taxon>
        <taxon>Marasmiineae</taxon>
        <taxon>Mycenaceae</taxon>
        <taxon>Mycena</taxon>
    </lineage>
</organism>
<dbReference type="Proteomes" id="UP001215598">
    <property type="component" value="Unassembled WGS sequence"/>
</dbReference>
<name>A0AAD7JTD4_9AGAR</name>
<reference evidence="1" key="1">
    <citation type="submission" date="2023-03" db="EMBL/GenBank/DDBJ databases">
        <title>Massive genome expansion in bonnet fungi (Mycena s.s.) driven by repeated elements and novel gene families across ecological guilds.</title>
        <authorList>
            <consortium name="Lawrence Berkeley National Laboratory"/>
            <person name="Harder C.B."/>
            <person name="Miyauchi S."/>
            <person name="Viragh M."/>
            <person name="Kuo A."/>
            <person name="Thoen E."/>
            <person name="Andreopoulos B."/>
            <person name="Lu D."/>
            <person name="Skrede I."/>
            <person name="Drula E."/>
            <person name="Henrissat B."/>
            <person name="Morin E."/>
            <person name="Kohler A."/>
            <person name="Barry K."/>
            <person name="LaButti K."/>
            <person name="Morin E."/>
            <person name="Salamov A."/>
            <person name="Lipzen A."/>
            <person name="Mereny Z."/>
            <person name="Hegedus B."/>
            <person name="Baldrian P."/>
            <person name="Stursova M."/>
            <person name="Weitz H."/>
            <person name="Taylor A."/>
            <person name="Grigoriev I.V."/>
            <person name="Nagy L.G."/>
            <person name="Martin F."/>
            <person name="Kauserud H."/>
        </authorList>
    </citation>
    <scope>NUCLEOTIDE SEQUENCE</scope>
    <source>
        <strain evidence="1">CBHHK182m</strain>
    </source>
</reference>
<proteinExistence type="predicted"/>
<dbReference type="AlphaFoldDB" id="A0AAD7JTD4"/>
<sequence length="261" mass="29381">MDEATREQRQSNDKERAARTLAQAKADTLVRDGYKCVITGLYDQTTFHNNPKLRAKAIAEDVRNVDTELVHLFSESAQSDSESAASASVILKMFGLPTLVDRLGNRVHNSFNVMTMCGSLRKTFHQLLFWLEAVPNESHTYTLFTINPDAHAYFTHHGLTLKLPHPELIAIRAVWARVAAMSGATEQFWLLMEDRDDAELGDSGLPLGFAATHCVGWNLKSQSTILFGRIICNAKQVKWNSMLRYQAFQGCKPEEEEIKQP</sequence>
<dbReference type="EMBL" id="JARKIB010000017">
    <property type="protein sequence ID" value="KAJ7769903.1"/>
    <property type="molecule type" value="Genomic_DNA"/>
</dbReference>
<gene>
    <name evidence="1" type="ORF">B0H16DRAFT_1881748</name>
</gene>
<keyword evidence="2" id="KW-1185">Reference proteome</keyword>
<protein>
    <recommendedName>
        <fullName evidence="3">HNH nuclease domain-containing protein</fullName>
    </recommendedName>
</protein>